<proteinExistence type="predicted"/>
<protein>
    <submittedName>
        <fullName evidence="1">Uncharacterized protein</fullName>
    </submittedName>
</protein>
<reference evidence="1" key="2">
    <citation type="submission" date="2020-06" db="EMBL/GenBank/DDBJ databases">
        <title>Helianthus annuus Genome sequencing and assembly Release 2.</title>
        <authorList>
            <person name="Gouzy J."/>
            <person name="Langlade N."/>
            <person name="Munos S."/>
        </authorList>
    </citation>
    <scope>NUCLEOTIDE SEQUENCE</scope>
    <source>
        <tissue evidence="1">Leaves</tissue>
    </source>
</reference>
<organism evidence="1 2">
    <name type="scientific">Helianthus annuus</name>
    <name type="common">Common sunflower</name>
    <dbReference type="NCBI Taxonomy" id="4232"/>
    <lineage>
        <taxon>Eukaryota</taxon>
        <taxon>Viridiplantae</taxon>
        <taxon>Streptophyta</taxon>
        <taxon>Embryophyta</taxon>
        <taxon>Tracheophyta</taxon>
        <taxon>Spermatophyta</taxon>
        <taxon>Magnoliopsida</taxon>
        <taxon>eudicotyledons</taxon>
        <taxon>Gunneridae</taxon>
        <taxon>Pentapetalae</taxon>
        <taxon>asterids</taxon>
        <taxon>campanulids</taxon>
        <taxon>Asterales</taxon>
        <taxon>Asteraceae</taxon>
        <taxon>Asteroideae</taxon>
        <taxon>Heliantheae alliance</taxon>
        <taxon>Heliantheae</taxon>
        <taxon>Helianthus</taxon>
    </lineage>
</organism>
<keyword evidence="2" id="KW-1185">Reference proteome</keyword>
<accession>A0A9K3JYH8</accession>
<sequence length="50" mass="5468">MVIVGRLSLQHGGIQHRNGETKFVKASLRLLHFVSDDSKGVALDFDNACS</sequence>
<dbReference type="AlphaFoldDB" id="A0A9K3JYH8"/>
<comment type="caution">
    <text evidence="1">The sequence shown here is derived from an EMBL/GenBank/DDBJ whole genome shotgun (WGS) entry which is preliminary data.</text>
</comment>
<dbReference type="EMBL" id="MNCJ02000316">
    <property type="protein sequence ID" value="KAF5823607.1"/>
    <property type="molecule type" value="Genomic_DNA"/>
</dbReference>
<name>A0A9K3JYH8_HELAN</name>
<evidence type="ECO:0000313" key="1">
    <source>
        <dbReference type="EMBL" id="KAF5823607.1"/>
    </source>
</evidence>
<evidence type="ECO:0000313" key="2">
    <source>
        <dbReference type="Proteomes" id="UP000215914"/>
    </source>
</evidence>
<dbReference type="Gramene" id="mRNA:HanXRQr2_Chr01g0040171">
    <property type="protein sequence ID" value="mRNA:HanXRQr2_Chr01g0040171"/>
    <property type="gene ID" value="HanXRQr2_Chr01g0040171"/>
</dbReference>
<dbReference type="Proteomes" id="UP000215914">
    <property type="component" value="Unassembled WGS sequence"/>
</dbReference>
<gene>
    <name evidence="1" type="ORF">HanXRQr2_Chr01g0040171</name>
</gene>
<reference evidence="1" key="1">
    <citation type="journal article" date="2017" name="Nature">
        <title>The sunflower genome provides insights into oil metabolism, flowering and Asterid evolution.</title>
        <authorList>
            <person name="Badouin H."/>
            <person name="Gouzy J."/>
            <person name="Grassa C.J."/>
            <person name="Murat F."/>
            <person name="Staton S.E."/>
            <person name="Cottret L."/>
            <person name="Lelandais-Briere C."/>
            <person name="Owens G.L."/>
            <person name="Carrere S."/>
            <person name="Mayjonade B."/>
            <person name="Legrand L."/>
            <person name="Gill N."/>
            <person name="Kane N.C."/>
            <person name="Bowers J.E."/>
            <person name="Hubner S."/>
            <person name="Bellec A."/>
            <person name="Berard A."/>
            <person name="Berges H."/>
            <person name="Blanchet N."/>
            <person name="Boniface M.C."/>
            <person name="Brunel D."/>
            <person name="Catrice O."/>
            <person name="Chaidir N."/>
            <person name="Claudel C."/>
            <person name="Donnadieu C."/>
            <person name="Faraut T."/>
            <person name="Fievet G."/>
            <person name="Helmstetter N."/>
            <person name="King M."/>
            <person name="Knapp S.J."/>
            <person name="Lai Z."/>
            <person name="Le Paslier M.C."/>
            <person name="Lippi Y."/>
            <person name="Lorenzon L."/>
            <person name="Mandel J.R."/>
            <person name="Marage G."/>
            <person name="Marchand G."/>
            <person name="Marquand E."/>
            <person name="Bret-Mestries E."/>
            <person name="Morien E."/>
            <person name="Nambeesan S."/>
            <person name="Nguyen T."/>
            <person name="Pegot-Espagnet P."/>
            <person name="Pouilly N."/>
            <person name="Raftis F."/>
            <person name="Sallet E."/>
            <person name="Schiex T."/>
            <person name="Thomas J."/>
            <person name="Vandecasteele C."/>
            <person name="Vares D."/>
            <person name="Vear F."/>
            <person name="Vautrin S."/>
            <person name="Crespi M."/>
            <person name="Mangin B."/>
            <person name="Burke J.M."/>
            <person name="Salse J."/>
            <person name="Munos S."/>
            <person name="Vincourt P."/>
            <person name="Rieseberg L.H."/>
            <person name="Langlade N.B."/>
        </authorList>
    </citation>
    <scope>NUCLEOTIDE SEQUENCE</scope>
    <source>
        <tissue evidence="1">Leaves</tissue>
    </source>
</reference>